<reference evidence="10" key="1">
    <citation type="submission" date="2020-10" db="EMBL/GenBank/DDBJ databases">
        <authorList>
            <person name="Gilroy R."/>
        </authorList>
    </citation>
    <scope>NUCLEOTIDE SEQUENCE</scope>
    <source>
        <strain evidence="10">CHK152-2871</strain>
    </source>
</reference>
<protein>
    <submittedName>
        <fullName evidence="10">Glycosyltransferase family 39 protein</fullName>
    </submittedName>
</protein>
<keyword evidence="2" id="KW-1003">Cell membrane</keyword>
<feature type="transmembrane region" description="Helical" evidence="8">
    <location>
        <begin position="328"/>
        <end position="347"/>
    </location>
</feature>
<feature type="transmembrane region" description="Helical" evidence="8">
    <location>
        <begin position="182"/>
        <end position="210"/>
    </location>
</feature>
<comment type="subcellular location">
    <subcellularLocation>
        <location evidence="1">Cell membrane</location>
        <topology evidence="1">Multi-pass membrane protein</topology>
    </subcellularLocation>
</comment>
<dbReference type="GO" id="GO:0016763">
    <property type="term" value="F:pentosyltransferase activity"/>
    <property type="evidence" value="ECO:0007669"/>
    <property type="project" value="TreeGrafter"/>
</dbReference>
<evidence type="ECO:0000256" key="2">
    <source>
        <dbReference type="ARBA" id="ARBA00022475"/>
    </source>
</evidence>
<dbReference type="Pfam" id="PF02366">
    <property type="entry name" value="PMT"/>
    <property type="match status" value="1"/>
</dbReference>
<feature type="transmembrane region" description="Helical" evidence="8">
    <location>
        <begin position="453"/>
        <end position="472"/>
    </location>
</feature>
<accession>A0A9D1JY42</accession>
<dbReference type="AlphaFoldDB" id="A0A9D1JY42"/>
<gene>
    <name evidence="10" type="ORF">IAA86_07375</name>
</gene>
<evidence type="ECO:0000256" key="8">
    <source>
        <dbReference type="SAM" id="Phobius"/>
    </source>
</evidence>
<evidence type="ECO:0000256" key="6">
    <source>
        <dbReference type="ARBA" id="ARBA00022989"/>
    </source>
</evidence>
<feature type="domain" description="ArnT-like N-terminal" evidence="9">
    <location>
        <begin position="18"/>
        <end position="243"/>
    </location>
</feature>
<evidence type="ECO:0000256" key="5">
    <source>
        <dbReference type="ARBA" id="ARBA00022692"/>
    </source>
</evidence>
<evidence type="ECO:0000256" key="7">
    <source>
        <dbReference type="ARBA" id="ARBA00023136"/>
    </source>
</evidence>
<evidence type="ECO:0000313" key="11">
    <source>
        <dbReference type="Proteomes" id="UP000886865"/>
    </source>
</evidence>
<keyword evidence="5 8" id="KW-0812">Transmembrane</keyword>
<evidence type="ECO:0000256" key="1">
    <source>
        <dbReference type="ARBA" id="ARBA00004651"/>
    </source>
</evidence>
<dbReference type="InterPro" id="IPR003342">
    <property type="entry name" value="ArnT-like_N"/>
</dbReference>
<comment type="caution">
    <text evidence="10">The sequence shown here is derived from an EMBL/GenBank/DDBJ whole genome shotgun (WGS) entry which is preliminary data.</text>
</comment>
<feature type="transmembrane region" description="Helical" evidence="8">
    <location>
        <begin position="96"/>
        <end position="117"/>
    </location>
</feature>
<dbReference type="PANTHER" id="PTHR33908">
    <property type="entry name" value="MANNOSYLTRANSFERASE YKCB-RELATED"/>
    <property type="match status" value="1"/>
</dbReference>
<feature type="transmembrane region" description="Helical" evidence="8">
    <location>
        <begin position="418"/>
        <end position="441"/>
    </location>
</feature>
<keyword evidence="4" id="KW-0808">Transferase</keyword>
<feature type="transmembrane region" description="Helical" evidence="8">
    <location>
        <begin position="129"/>
        <end position="162"/>
    </location>
</feature>
<feature type="transmembrane region" description="Helical" evidence="8">
    <location>
        <begin position="353"/>
        <end position="375"/>
    </location>
</feature>
<feature type="transmembrane region" description="Helical" evidence="8">
    <location>
        <begin position="276"/>
        <end position="299"/>
    </location>
</feature>
<name>A0A9D1JY42_9BACT</name>
<feature type="transmembrane region" description="Helical" evidence="8">
    <location>
        <begin position="387"/>
        <end position="406"/>
    </location>
</feature>
<keyword evidence="6 8" id="KW-1133">Transmembrane helix</keyword>
<evidence type="ECO:0000256" key="4">
    <source>
        <dbReference type="ARBA" id="ARBA00022679"/>
    </source>
</evidence>
<proteinExistence type="predicted"/>
<sequence>MEQIYQKLKTVCQKHSNILNVIILALFCYLFLFHNLGFYPLIDIDETRYVNMSRDMYFLRDYVTPYLNFENFLEKPPLYFWFNVVAYHLFNDTGIFVSRFSTALCAAFSVFFTYFFASSVMRSKAYGLICAFVLLSSVWFLLLSHIAILDMGFMAFSMAAIYCAIWSEFVKDENKKYCWYFAYFFMALSVLAKGLIGIIIPAMVVFLSFLAFRKTKELFKPLYIIPGILIFLLVSAPWHILVYKAHGAIWFNDYVVKHHFARFIDSSMGLGRKQPFLFYVPIVLAGIMPWTVSFISQILRGIKSAYKNFRAAKSPKVWFTSDTNDKKIILFAVIYALSTLVFFSISSSKLPTYALAIFPALALIIGYFWWGYVCFDKYIKNIEISSVITFVILIISGIIGAVLLYYPQDIMFTYMDKISVFGRFACLWLIVMPLIGVLCILGKNRALLFVSNVIFMLGVMMISTVHVLPMVASYGQDELEKYAGIAASEKSNELVTFGFARKYSLMNNFDKKIIYIINTDNNGIESFKNVLNSKKDRHVYVIVRDDAFDYLKQQAVFDNLSVVEKGKKYILLVK</sequence>
<dbReference type="GO" id="GO:0005886">
    <property type="term" value="C:plasma membrane"/>
    <property type="evidence" value="ECO:0007669"/>
    <property type="project" value="UniProtKB-SubCell"/>
</dbReference>
<dbReference type="GO" id="GO:0010041">
    <property type="term" value="P:response to iron(III) ion"/>
    <property type="evidence" value="ECO:0007669"/>
    <property type="project" value="TreeGrafter"/>
</dbReference>
<keyword evidence="7 8" id="KW-0472">Membrane</keyword>
<organism evidence="10 11">
    <name type="scientific">Candidatus Galligastranaerophilus intestinavium</name>
    <dbReference type="NCBI Taxonomy" id="2840836"/>
    <lineage>
        <taxon>Bacteria</taxon>
        <taxon>Candidatus Galligastranaerophilus</taxon>
    </lineage>
</organism>
<reference evidence="10" key="2">
    <citation type="journal article" date="2021" name="PeerJ">
        <title>Extensive microbial diversity within the chicken gut microbiome revealed by metagenomics and culture.</title>
        <authorList>
            <person name="Gilroy R."/>
            <person name="Ravi A."/>
            <person name="Getino M."/>
            <person name="Pursley I."/>
            <person name="Horton D.L."/>
            <person name="Alikhan N.F."/>
            <person name="Baker D."/>
            <person name="Gharbi K."/>
            <person name="Hall N."/>
            <person name="Watson M."/>
            <person name="Adriaenssens E.M."/>
            <person name="Foster-Nyarko E."/>
            <person name="Jarju S."/>
            <person name="Secka A."/>
            <person name="Antonio M."/>
            <person name="Oren A."/>
            <person name="Chaudhuri R.R."/>
            <person name="La Ragione R."/>
            <person name="Hildebrand F."/>
            <person name="Pallen M.J."/>
        </authorList>
    </citation>
    <scope>NUCLEOTIDE SEQUENCE</scope>
    <source>
        <strain evidence="10">CHK152-2871</strain>
    </source>
</reference>
<dbReference type="GO" id="GO:0000030">
    <property type="term" value="F:mannosyltransferase activity"/>
    <property type="evidence" value="ECO:0007669"/>
    <property type="project" value="InterPro"/>
</dbReference>
<dbReference type="Proteomes" id="UP000886865">
    <property type="component" value="Unassembled WGS sequence"/>
</dbReference>
<evidence type="ECO:0000313" key="10">
    <source>
        <dbReference type="EMBL" id="HIS74825.1"/>
    </source>
</evidence>
<evidence type="ECO:0000256" key="3">
    <source>
        <dbReference type="ARBA" id="ARBA00022676"/>
    </source>
</evidence>
<dbReference type="PANTHER" id="PTHR33908:SF3">
    <property type="entry name" value="UNDECAPRENYL PHOSPHATE-ALPHA-4-AMINO-4-DEOXY-L-ARABINOSE ARABINOSYL TRANSFERASE"/>
    <property type="match status" value="1"/>
</dbReference>
<dbReference type="EMBL" id="DVJQ01000063">
    <property type="protein sequence ID" value="HIS74825.1"/>
    <property type="molecule type" value="Genomic_DNA"/>
</dbReference>
<evidence type="ECO:0000259" key="9">
    <source>
        <dbReference type="Pfam" id="PF02366"/>
    </source>
</evidence>
<dbReference type="InterPro" id="IPR050297">
    <property type="entry name" value="LipidA_mod_glycosyltrf_83"/>
</dbReference>
<dbReference type="GO" id="GO:0006493">
    <property type="term" value="P:protein O-linked glycosylation"/>
    <property type="evidence" value="ECO:0007669"/>
    <property type="project" value="InterPro"/>
</dbReference>
<keyword evidence="3" id="KW-0328">Glycosyltransferase</keyword>
<feature type="transmembrane region" description="Helical" evidence="8">
    <location>
        <begin position="21"/>
        <end position="42"/>
    </location>
</feature>
<feature type="transmembrane region" description="Helical" evidence="8">
    <location>
        <begin position="222"/>
        <end position="241"/>
    </location>
</feature>
<dbReference type="GO" id="GO:0009103">
    <property type="term" value="P:lipopolysaccharide biosynthetic process"/>
    <property type="evidence" value="ECO:0007669"/>
    <property type="project" value="UniProtKB-ARBA"/>
</dbReference>